<evidence type="ECO:0000256" key="2">
    <source>
        <dbReference type="ARBA" id="ARBA00022737"/>
    </source>
</evidence>
<keyword evidence="5" id="KW-1185">Reference proteome</keyword>
<sequence>MISRKDYDAALRYESILRLRGHEIRIRFNIVAAVTLIQSRTSSVKNMDCPDNPENASLRRWYRNLRTSSPYTTYLSTLLKAGFLCDVYLKVEETVIPVHRIILASISKYFKKLFENKALMDNTLDLTSQIEDADILKIMVKYIYDGEVTLTHSSAFMLLNALSHIDIKYLRKHCEQFLFDRLRPIFVFPTWELAWRHSLHELAAVCFVLCRETLCNQVLRSKYIKYLSIEFIEFIIDCDLTIDFNSAVFMKLLINWLSHESSDRYPNVKSIVKKILWNRPLYEEQVLDIETFLFPYDEDLKKLVNDSISSVMQENLYSISKDLEPSEEIVAEKFAESQSQEADEVFCEDQAASNKRTFSIQDVYFGESACCINYVNPLTCSLNIGATQSMIKSKFTIEYRCTQDSLLEENLLSEALQQQPLDIRKTSDPNWSIIIQESDNQVMALYCSNSENWYSSNMPKSIKNTVGFLNGELVCRHERSGILIYNLKLMNWRILQPPPLAIAAEEEYISCLTNSQAIVFTCSGSLYSVCALRHRKKKGFRIIVNEWNLEEDTWNCKISLRPNRHEGSVMSVSLGVKTSTGTYVYLMASATIRRMKLSGELKKFALNESNIKVSMEPNEIFYVYKINMKSLICEELGYRFSEPAHLENVPSIILEDRIIFILDVYETVQENFEMSFKTRSQFPIDTLVLYHEMNLWRRVKLLLPLPPFYDMPVRRIDGKIYSTAHISFFKKFMLLGLHRTPHVYQIAIYDIARLQITVLSPAPLPAVGTMMITAVDNHQPINKITNEYAKDVDLIPYHFSHWQLRNWYGIIDRTEKATAYGS</sequence>
<dbReference type="Pfam" id="PF00651">
    <property type="entry name" value="BTB"/>
    <property type="match status" value="1"/>
</dbReference>
<dbReference type="AlphaFoldDB" id="A0AA36AKQ2"/>
<dbReference type="EMBL" id="OX597815">
    <property type="protein sequence ID" value="CAI9717221.1"/>
    <property type="molecule type" value="Genomic_DNA"/>
</dbReference>
<dbReference type="PROSITE" id="PS50097">
    <property type="entry name" value="BTB"/>
    <property type="match status" value="1"/>
</dbReference>
<evidence type="ECO:0000313" key="4">
    <source>
        <dbReference type="EMBL" id="CAI9717221.1"/>
    </source>
</evidence>
<dbReference type="Proteomes" id="UP001162480">
    <property type="component" value="Chromosome 2"/>
</dbReference>
<dbReference type="InterPro" id="IPR000210">
    <property type="entry name" value="BTB/POZ_dom"/>
</dbReference>
<feature type="domain" description="BTB" evidence="3">
    <location>
        <begin position="85"/>
        <end position="152"/>
    </location>
</feature>
<dbReference type="SUPFAM" id="SSF54695">
    <property type="entry name" value="POZ domain"/>
    <property type="match status" value="1"/>
</dbReference>
<keyword evidence="1" id="KW-0880">Kelch repeat</keyword>
<dbReference type="SMART" id="SM00225">
    <property type="entry name" value="BTB"/>
    <property type="match status" value="1"/>
</dbReference>
<evidence type="ECO:0000256" key="1">
    <source>
        <dbReference type="ARBA" id="ARBA00022441"/>
    </source>
</evidence>
<accession>A0AA36AKQ2</accession>
<evidence type="ECO:0000259" key="3">
    <source>
        <dbReference type="PROSITE" id="PS50097"/>
    </source>
</evidence>
<reference evidence="4" key="1">
    <citation type="submission" date="2023-08" db="EMBL/GenBank/DDBJ databases">
        <authorList>
            <person name="Alioto T."/>
            <person name="Alioto T."/>
            <person name="Gomez Garrido J."/>
        </authorList>
    </citation>
    <scope>NUCLEOTIDE SEQUENCE</scope>
</reference>
<proteinExistence type="predicted"/>
<name>A0AA36AKQ2_OCTVU</name>
<protein>
    <submittedName>
        <fullName evidence="4">Kelch 17</fullName>
    </submittedName>
</protein>
<keyword evidence="2" id="KW-0677">Repeat</keyword>
<dbReference type="InterPro" id="IPR011333">
    <property type="entry name" value="SKP1/BTB/POZ_sf"/>
</dbReference>
<dbReference type="PANTHER" id="PTHR24412">
    <property type="entry name" value="KELCH PROTEIN"/>
    <property type="match status" value="1"/>
</dbReference>
<dbReference type="Gene3D" id="3.30.710.10">
    <property type="entry name" value="Potassium Channel Kv1.1, Chain A"/>
    <property type="match status" value="1"/>
</dbReference>
<organism evidence="4 5">
    <name type="scientific">Octopus vulgaris</name>
    <name type="common">Common octopus</name>
    <dbReference type="NCBI Taxonomy" id="6645"/>
    <lineage>
        <taxon>Eukaryota</taxon>
        <taxon>Metazoa</taxon>
        <taxon>Spiralia</taxon>
        <taxon>Lophotrochozoa</taxon>
        <taxon>Mollusca</taxon>
        <taxon>Cephalopoda</taxon>
        <taxon>Coleoidea</taxon>
        <taxon>Octopodiformes</taxon>
        <taxon>Octopoda</taxon>
        <taxon>Incirrata</taxon>
        <taxon>Octopodidae</taxon>
        <taxon>Octopus</taxon>
    </lineage>
</organism>
<evidence type="ECO:0000313" key="5">
    <source>
        <dbReference type="Proteomes" id="UP001162480"/>
    </source>
</evidence>
<dbReference type="CDD" id="cd18186">
    <property type="entry name" value="BTB_POZ_ZBTB_KLHL-like"/>
    <property type="match status" value="1"/>
</dbReference>
<dbReference type="PANTHER" id="PTHR24412:SF489">
    <property type="entry name" value="RING FINGER DOMAIN AND KELCH REPEAT-CONTAINING PROTEIN DDB_G0271372"/>
    <property type="match status" value="1"/>
</dbReference>
<gene>
    <name evidence="4" type="ORF">OCTVUL_1B004995</name>
</gene>